<reference evidence="22" key="1">
    <citation type="journal article" date="2004" name="Proc. Natl. Acad. Sci. U.S.A.">
        <title>The louse-borne human pathogen Bartonella quintana is a genomic derivative of the zoonotic agent Bartonella henselae.</title>
        <authorList>
            <person name="Alsmark U.C.M."/>
            <person name="Frank A.C."/>
            <person name="Karlberg E.O."/>
            <person name="Legault B.-A."/>
            <person name="Ardell D.H."/>
            <person name="Canbaeck B."/>
            <person name="Eriksson A.-S."/>
            <person name="Naeslund A.K."/>
            <person name="Handley S.A."/>
            <person name="Huvet M."/>
            <person name="La Scola B."/>
            <person name="Holmberg M."/>
            <person name="Andersson S.G.E."/>
        </authorList>
    </citation>
    <scope>NUCLEOTIDE SEQUENCE [LARGE SCALE GENOMIC DNA]</scope>
    <source>
        <strain evidence="22">Toulouse</strain>
    </source>
</reference>
<comment type="function">
    <text evidence="14 20">DNA polymerase III is a complex, multichain enzyme responsible for most of the replicative synthesis in bacteria. The epsilon subunit contain the editing function and is a proofreading 3'-5' exonuclease.</text>
</comment>
<evidence type="ECO:0000256" key="15">
    <source>
        <dbReference type="ARBA" id="ARBA00026073"/>
    </source>
</evidence>
<dbReference type="HOGENOM" id="CLU_047806_2_1_5"/>
<feature type="binding site" evidence="18">
    <location>
        <position position="9"/>
    </location>
    <ligand>
        <name>substrate</name>
    </ligand>
</feature>
<dbReference type="GO" id="GO:0003677">
    <property type="term" value="F:DNA binding"/>
    <property type="evidence" value="ECO:0007669"/>
    <property type="project" value="InterPro"/>
</dbReference>
<dbReference type="InterPro" id="IPR013520">
    <property type="entry name" value="Ribonucl_H"/>
</dbReference>
<protein>
    <recommendedName>
        <fullName evidence="3 20">DNA polymerase III subunit epsilon</fullName>
        <ecNumber evidence="2 20">2.7.7.7</ecNumber>
    </recommendedName>
</protein>
<dbReference type="PANTHER" id="PTHR30231:SF41">
    <property type="entry name" value="DNA POLYMERASE III SUBUNIT EPSILON"/>
    <property type="match status" value="1"/>
</dbReference>
<gene>
    <name evidence="20 22" type="primary">dnaQ</name>
    <name evidence="22" type="ordered locus">BQ00050</name>
</gene>
<feature type="binding site" evidence="18">
    <location>
        <position position="7"/>
    </location>
    <ligand>
        <name>substrate</name>
    </ligand>
</feature>
<dbReference type="Gene3D" id="3.30.420.10">
    <property type="entry name" value="Ribonuclease H-like superfamily/Ribonuclease H"/>
    <property type="match status" value="1"/>
</dbReference>
<dbReference type="InterPro" id="IPR036397">
    <property type="entry name" value="RNaseH_sf"/>
</dbReference>
<dbReference type="AlphaFoldDB" id="A0A0H3LT01"/>
<evidence type="ECO:0000256" key="18">
    <source>
        <dbReference type="PIRSR" id="PIRSR606309-2"/>
    </source>
</evidence>
<dbReference type="NCBIfam" id="TIGR01406">
    <property type="entry name" value="dnaQ_proteo"/>
    <property type="match status" value="1"/>
</dbReference>
<accession>A0A0H3LT01</accession>
<dbReference type="KEGG" id="bqu:BQ00050"/>
<feature type="active site" description="Proton acceptor" evidence="17">
    <location>
        <position position="150"/>
    </location>
</feature>
<sequence length="235" mass="26325">MREIIFDTETTGLDKEKDRIIEIGCVEMIDRYLTGKRFHVYLNPQGVVISDEAVAIHGLTNERLKNEKSFSDIADELLEFISGATMVAHNASFDIGFLNAELGRVNKPLISVDNILDTLAMARRKFPMGPNSLDVLCKRFGIDNSHRVFHGALLDAEILADVYIELIGGKQGVLGFENSKSVEQDSQNDKNALLAVKVRPQPLSPRLSAQEKIMHADFIKKIGEKALWNFFKIPQ</sequence>
<comment type="subunit">
    <text evidence="15 20">DNA polymerase III contains a core (composed of alpha, epsilon and theta chains) that associates with a tau subunit. This core dimerizes to form the POLIII' complex. PolIII' associates with the gamma complex (composed of gamma, delta, delta', psi and chi chains) and with the beta chain to form the complete DNA polymerase III complex.</text>
</comment>
<keyword evidence="10 20" id="KW-0269">Exonuclease</keyword>
<evidence type="ECO:0000259" key="21">
    <source>
        <dbReference type="SMART" id="SM00479"/>
    </source>
</evidence>
<dbReference type="EMBL" id="BX897700">
    <property type="protein sequence ID" value="CAF25512.1"/>
    <property type="molecule type" value="Genomic_DNA"/>
</dbReference>
<comment type="cofactor">
    <cofactor evidence="19">
        <name>Mg(2+)</name>
        <dbReference type="ChEBI" id="CHEBI:18420"/>
    </cofactor>
    <cofactor evidence="19">
        <name>Mn(2+)</name>
        <dbReference type="ChEBI" id="CHEBI:29035"/>
    </cofactor>
    <text evidence="19">Binds 2 divalent metal cations. Magnesium or manganese.</text>
</comment>
<evidence type="ECO:0000256" key="10">
    <source>
        <dbReference type="ARBA" id="ARBA00022839"/>
    </source>
</evidence>
<dbReference type="SUPFAM" id="SSF53098">
    <property type="entry name" value="Ribonuclease H-like"/>
    <property type="match status" value="1"/>
</dbReference>
<dbReference type="FunFam" id="3.30.420.10:FF:000012">
    <property type="entry name" value="DNA polymerase III subunit epsilon"/>
    <property type="match status" value="1"/>
</dbReference>
<feature type="binding site" evidence="19">
    <location>
        <position position="155"/>
    </location>
    <ligand>
        <name>a divalent metal cation</name>
        <dbReference type="ChEBI" id="CHEBI:60240"/>
        <label>1</label>
        <note>catalytic</note>
    </ligand>
</feature>
<dbReference type="GO" id="GO:0008408">
    <property type="term" value="F:3'-5' exonuclease activity"/>
    <property type="evidence" value="ECO:0007669"/>
    <property type="project" value="TreeGrafter"/>
</dbReference>
<evidence type="ECO:0000256" key="8">
    <source>
        <dbReference type="ARBA" id="ARBA00022723"/>
    </source>
</evidence>
<evidence type="ECO:0000256" key="17">
    <source>
        <dbReference type="PIRSR" id="PIRSR606309-1"/>
    </source>
</evidence>
<dbReference type="InterPro" id="IPR006309">
    <property type="entry name" value="DnaQ_proteo"/>
</dbReference>
<evidence type="ECO:0000256" key="13">
    <source>
        <dbReference type="ARBA" id="ARBA00023211"/>
    </source>
</evidence>
<evidence type="ECO:0000256" key="6">
    <source>
        <dbReference type="ARBA" id="ARBA00022705"/>
    </source>
</evidence>
<dbReference type="SMART" id="SM00479">
    <property type="entry name" value="EXOIII"/>
    <property type="match status" value="1"/>
</dbReference>
<dbReference type="NCBIfam" id="NF004316">
    <property type="entry name" value="PRK05711.1"/>
    <property type="match status" value="1"/>
</dbReference>
<dbReference type="eggNOG" id="COG0847">
    <property type="taxonomic scope" value="Bacteria"/>
</dbReference>
<feature type="binding site" evidence="19">
    <location>
        <position position="9"/>
    </location>
    <ligand>
        <name>a divalent metal cation</name>
        <dbReference type="ChEBI" id="CHEBI:60240"/>
        <label>1</label>
        <note>catalytic</note>
    </ligand>
</feature>
<dbReference type="NCBIfam" id="TIGR00573">
    <property type="entry name" value="dnaq"/>
    <property type="match status" value="1"/>
</dbReference>
<dbReference type="RefSeq" id="WP_011178844.1">
    <property type="nucleotide sequence ID" value="NC_005955.1"/>
</dbReference>
<feature type="binding site" evidence="18">
    <location>
        <position position="57"/>
    </location>
    <ligand>
        <name>substrate</name>
    </ligand>
</feature>
<comment type="catalytic activity">
    <reaction evidence="16 20">
        <text>DNA(n) + a 2'-deoxyribonucleoside 5'-triphosphate = DNA(n+1) + diphosphate</text>
        <dbReference type="Rhea" id="RHEA:22508"/>
        <dbReference type="Rhea" id="RHEA-COMP:17339"/>
        <dbReference type="Rhea" id="RHEA-COMP:17340"/>
        <dbReference type="ChEBI" id="CHEBI:33019"/>
        <dbReference type="ChEBI" id="CHEBI:61560"/>
        <dbReference type="ChEBI" id="CHEBI:173112"/>
        <dbReference type="EC" id="2.7.7.7"/>
    </reaction>
</comment>
<evidence type="ECO:0000256" key="2">
    <source>
        <dbReference type="ARBA" id="ARBA00012417"/>
    </source>
</evidence>
<evidence type="ECO:0000256" key="16">
    <source>
        <dbReference type="ARBA" id="ARBA00049244"/>
    </source>
</evidence>
<dbReference type="CDD" id="cd06131">
    <property type="entry name" value="DNA_pol_III_epsilon_Ecoli_like"/>
    <property type="match status" value="1"/>
</dbReference>
<feature type="binding site" evidence="18">
    <location>
        <position position="52"/>
    </location>
    <ligand>
        <name>substrate</name>
    </ligand>
</feature>
<evidence type="ECO:0000256" key="3">
    <source>
        <dbReference type="ARBA" id="ARBA00020352"/>
    </source>
</evidence>
<evidence type="ECO:0000256" key="11">
    <source>
        <dbReference type="ARBA" id="ARBA00022842"/>
    </source>
</evidence>
<keyword evidence="8 19" id="KW-0479">Metal-binding</keyword>
<evidence type="ECO:0000256" key="1">
    <source>
        <dbReference type="ARBA" id="ARBA00001936"/>
    </source>
</evidence>
<evidence type="ECO:0000256" key="7">
    <source>
        <dbReference type="ARBA" id="ARBA00022722"/>
    </source>
</evidence>
<keyword evidence="5 20" id="KW-0548">Nucleotidyltransferase</keyword>
<feature type="domain" description="Exonuclease" evidence="21">
    <location>
        <begin position="2"/>
        <end position="172"/>
    </location>
</feature>
<keyword evidence="12 20" id="KW-0239">DNA-directed DNA polymerase</keyword>
<dbReference type="OrthoDB" id="9804290at2"/>
<dbReference type="InterPro" id="IPR012337">
    <property type="entry name" value="RNaseH-like_sf"/>
</dbReference>
<dbReference type="EC" id="2.7.7.7" evidence="2 20"/>
<dbReference type="InterPro" id="IPR006054">
    <property type="entry name" value="DnaQ"/>
</dbReference>
<evidence type="ECO:0000256" key="4">
    <source>
        <dbReference type="ARBA" id="ARBA00022679"/>
    </source>
</evidence>
<organism evidence="22">
    <name type="scientific">Bartonella quintana (strain Toulouse)</name>
    <name type="common">Rochalimaea quintana</name>
    <dbReference type="NCBI Taxonomy" id="283165"/>
    <lineage>
        <taxon>Bacteria</taxon>
        <taxon>Pseudomonadati</taxon>
        <taxon>Pseudomonadota</taxon>
        <taxon>Alphaproteobacteria</taxon>
        <taxon>Hyphomicrobiales</taxon>
        <taxon>Bartonellaceae</taxon>
        <taxon>Bartonella</taxon>
    </lineage>
</organism>
<keyword evidence="6 20" id="KW-0235">DNA replication</keyword>
<feature type="binding site" evidence="19">
    <location>
        <position position="7"/>
    </location>
    <ligand>
        <name>a divalent metal cation</name>
        <dbReference type="ChEBI" id="CHEBI:60240"/>
        <label>1</label>
        <note>catalytic</note>
    </ligand>
</feature>
<keyword evidence="13 19" id="KW-0464">Manganese</keyword>
<keyword evidence="4 20" id="KW-0808">Transferase</keyword>
<name>A0A0H3LT01_BARQU</name>
<evidence type="ECO:0000256" key="5">
    <source>
        <dbReference type="ARBA" id="ARBA00022695"/>
    </source>
</evidence>
<evidence type="ECO:0000313" key="22">
    <source>
        <dbReference type="EMBL" id="CAF25512.1"/>
    </source>
</evidence>
<feature type="binding site" evidence="18">
    <location>
        <position position="155"/>
    </location>
    <ligand>
        <name>substrate</name>
    </ligand>
</feature>
<evidence type="ECO:0000256" key="12">
    <source>
        <dbReference type="ARBA" id="ARBA00022932"/>
    </source>
</evidence>
<keyword evidence="7 20" id="KW-0540">Nuclease</keyword>
<evidence type="ECO:0000256" key="19">
    <source>
        <dbReference type="PIRSR" id="PIRSR606309-3"/>
    </source>
</evidence>
<dbReference type="GO" id="GO:0045004">
    <property type="term" value="P:DNA replication proofreading"/>
    <property type="evidence" value="ECO:0007669"/>
    <property type="project" value="TreeGrafter"/>
</dbReference>
<comment type="cofactor">
    <cofactor evidence="1 20">
        <name>Mn(2+)</name>
        <dbReference type="ChEBI" id="CHEBI:29035"/>
    </cofactor>
</comment>
<evidence type="ECO:0000256" key="14">
    <source>
        <dbReference type="ARBA" id="ARBA00025483"/>
    </source>
</evidence>
<evidence type="ECO:0000256" key="9">
    <source>
        <dbReference type="ARBA" id="ARBA00022801"/>
    </source>
</evidence>
<keyword evidence="9 20" id="KW-0378">Hydrolase</keyword>
<dbReference type="Pfam" id="PF00929">
    <property type="entry name" value="RNase_T"/>
    <property type="match status" value="1"/>
</dbReference>
<dbReference type="GO" id="GO:0005829">
    <property type="term" value="C:cytosol"/>
    <property type="evidence" value="ECO:0007669"/>
    <property type="project" value="TreeGrafter"/>
</dbReference>
<dbReference type="GO" id="GO:0003887">
    <property type="term" value="F:DNA-directed DNA polymerase activity"/>
    <property type="evidence" value="ECO:0007669"/>
    <property type="project" value="UniProtKB-KW"/>
</dbReference>
<dbReference type="PANTHER" id="PTHR30231">
    <property type="entry name" value="DNA POLYMERASE III SUBUNIT EPSILON"/>
    <property type="match status" value="1"/>
</dbReference>
<proteinExistence type="predicted"/>
<dbReference type="Proteomes" id="UP000000597">
    <property type="component" value="Chromosome"/>
</dbReference>
<keyword evidence="11 19" id="KW-0460">Magnesium</keyword>
<evidence type="ECO:0000256" key="20">
    <source>
        <dbReference type="RuleBase" id="RU364087"/>
    </source>
</evidence>
<dbReference type="GO" id="GO:0046872">
    <property type="term" value="F:metal ion binding"/>
    <property type="evidence" value="ECO:0007669"/>
    <property type="project" value="UniProtKB-KW"/>
</dbReference>